<dbReference type="GO" id="GO:0005886">
    <property type="term" value="C:plasma membrane"/>
    <property type="evidence" value="ECO:0007669"/>
    <property type="project" value="InterPro"/>
</dbReference>
<feature type="domain" description="Lipopolysaccharide assembly protein A" evidence="7">
    <location>
        <begin position="26"/>
        <end position="86"/>
    </location>
</feature>
<evidence type="ECO:0000256" key="5">
    <source>
        <dbReference type="SAM" id="MobiDB-lite"/>
    </source>
</evidence>
<keyword evidence="1" id="KW-1003">Cell membrane</keyword>
<dbReference type="Proteomes" id="UP000437131">
    <property type="component" value="Unassembled WGS sequence"/>
</dbReference>
<keyword evidence="3 6" id="KW-1133">Transmembrane helix</keyword>
<dbReference type="AlphaFoldDB" id="A0A844GRS3"/>
<feature type="region of interest" description="Disordered" evidence="5">
    <location>
        <begin position="77"/>
        <end position="104"/>
    </location>
</feature>
<keyword evidence="4 6" id="KW-0472">Membrane</keyword>
<gene>
    <name evidence="8" type="ORF">GGC33_09760</name>
</gene>
<feature type="transmembrane region" description="Helical" evidence="6">
    <location>
        <begin position="7"/>
        <end position="25"/>
    </location>
</feature>
<organism evidence="8 9">
    <name type="scientific">Cyanobacterium aponinum 0216</name>
    <dbReference type="NCBI Taxonomy" id="2676140"/>
    <lineage>
        <taxon>Bacteria</taxon>
        <taxon>Bacillati</taxon>
        <taxon>Cyanobacteriota</taxon>
        <taxon>Cyanophyceae</taxon>
        <taxon>Oscillatoriophycideae</taxon>
        <taxon>Chroococcales</taxon>
        <taxon>Geminocystaceae</taxon>
        <taxon>Cyanobacterium</taxon>
    </lineage>
</organism>
<dbReference type="RefSeq" id="WP_015220785.1">
    <property type="nucleotide sequence ID" value="NZ_WMIA01000011.1"/>
</dbReference>
<keyword evidence="2 6" id="KW-0812">Transmembrane</keyword>
<feature type="compositionally biased region" description="Acidic residues" evidence="5">
    <location>
        <begin position="95"/>
        <end position="104"/>
    </location>
</feature>
<feature type="compositionally biased region" description="Basic and acidic residues" evidence="5">
    <location>
        <begin position="85"/>
        <end position="94"/>
    </location>
</feature>
<evidence type="ECO:0000256" key="6">
    <source>
        <dbReference type="SAM" id="Phobius"/>
    </source>
</evidence>
<proteinExistence type="predicted"/>
<sequence>MGITKKLFINLIISFWLILIAVFSIQNIDKVSLKFFMFESISIPIGVLLSIMVAIGFILGWLLPVFFTNKSADNKRKNLNRSNRQRTEFSRDLQEENDPLFDWE</sequence>
<evidence type="ECO:0000259" key="7">
    <source>
        <dbReference type="Pfam" id="PF06305"/>
    </source>
</evidence>
<evidence type="ECO:0000256" key="4">
    <source>
        <dbReference type="ARBA" id="ARBA00023136"/>
    </source>
</evidence>
<protein>
    <submittedName>
        <fullName evidence="8">DUF1049 domain-containing protein</fullName>
    </submittedName>
</protein>
<evidence type="ECO:0000256" key="3">
    <source>
        <dbReference type="ARBA" id="ARBA00022989"/>
    </source>
</evidence>
<evidence type="ECO:0000313" key="9">
    <source>
        <dbReference type="Proteomes" id="UP000437131"/>
    </source>
</evidence>
<dbReference type="Pfam" id="PF06305">
    <property type="entry name" value="LapA_dom"/>
    <property type="match status" value="1"/>
</dbReference>
<dbReference type="InterPro" id="IPR010445">
    <property type="entry name" value="LapA_dom"/>
</dbReference>
<dbReference type="EMBL" id="WMIA01000011">
    <property type="protein sequence ID" value="MTF39214.1"/>
    <property type="molecule type" value="Genomic_DNA"/>
</dbReference>
<name>A0A844GRS3_9CHRO</name>
<reference evidence="8 9" key="1">
    <citation type="submission" date="2019-11" db="EMBL/GenBank/DDBJ databases">
        <title>Isolation of a new High Light Tolerant Cyanobacteria.</title>
        <authorList>
            <person name="Dobson Z."/>
            <person name="Vaughn N."/>
            <person name="Vaughn M."/>
            <person name="Fromme P."/>
            <person name="Mazor Y."/>
        </authorList>
    </citation>
    <scope>NUCLEOTIDE SEQUENCE [LARGE SCALE GENOMIC DNA]</scope>
    <source>
        <strain evidence="8 9">0216</strain>
    </source>
</reference>
<evidence type="ECO:0000256" key="1">
    <source>
        <dbReference type="ARBA" id="ARBA00022475"/>
    </source>
</evidence>
<evidence type="ECO:0000313" key="8">
    <source>
        <dbReference type="EMBL" id="MTF39214.1"/>
    </source>
</evidence>
<evidence type="ECO:0000256" key="2">
    <source>
        <dbReference type="ARBA" id="ARBA00022692"/>
    </source>
</evidence>
<comment type="caution">
    <text evidence="8">The sequence shown here is derived from an EMBL/GenBank/DDBJ whole genome shotgun (WGS) entry which is preliminary data.</text>
</comment>
<accession>A0A844GRS3</accession>
<feature type="transmembrane region" description="Helical" evidence="6">
    <location>
        <begin position="45"/>
        <end position="67"/>
    </location>
</feature>